<dbReference type="Proteomes" id="UP000198558">
    <property type="component" value="Unassembled WGS sequence"/>
</dbReference>
<dbReference type="InterPro" id="IPR006674">
    <property type="entry name" value="HD_domain"/>
</dbReference>
<gene>
    <name evidence="2" type="ORF">SAMN04489758_1037</name>
</gene>
<dbReference type="Pfam" id="PF01966">
    <property type="entry name" value="HD"/>
    <property type="match status" value="1"/>
</dbReference>
<evidence type="ECO:0000313" key="3">
    <source>
        <dbReference type="Proteomes" id="UP000198558"/>
    </source>
</evidence>
<reference evidence="3" key="1">
    <citation type="submission" date="2016-10" db="EMBL/GenBank/DDBJ databases">
        <authorList>
            <person name="Varghese N."/>
            <person name="Submissions S."/>
        </authorList>
    </citation>
    <scope>NUCLEOTIDE SEQUENCE [LARGE SCALE GENOMIC DNA]</scope>
    <source>
        <strain evidence="3">DSM 1551</strain>
    </source>
</reference>
<dbReference type="OrthoDB" id="1767989at2"/>
<accession>A0A1I0CEG7</accession>
<dbReference type="PROSITE" id="PS51831">
    <property type="entry name" value="HD"/>
    <property type="match status" value="1"/>
</dbReference>
<protein>
    <submittedName>
        <fullName evidence="2">HD domain-containing protein</fullName>
    </submittedName>
</protein>
<proteinExistence type="predicted"/>
<keyword evidence="3" id="KW-1185">Reference proteome</keyword>
<dbReference type="EMBL" id="FOIN01000003">
    <property type="protein sequence ID" value="SET17960.1"/>
    <property type="molecule type" value="Genomic_DNA"/>
</dbReference>
<dbReference type="Gene3D" id="1.10.3210.10">
    <property type="entry name" value="Hypothetical protein af1432"/>
    <property type="match status" value="1"/>
</dbReference>
<name>A0A1I0CEG7_9FIRM</name>
<sequence>MNRFHIIKDIVYDILNNECFGTHRKNGLEHLFNVANMANLLAKTENLDQETAAIIGILHDLATYKFHTSFDHANRSSILAKDILSKSNLFSDAEINLIITAIKNHSFKERIDDKYSELIKNADLLVQHLNEPDALLSKNKQTRLDNLFNKR</sequence>
<dbReference type="GeneID" id="78287471"/>
<dbReference type="SUPFAM" id="SSF109604">
    <property type="entry name" value="HD-domain/PDEase-like"/>
    <property type="match status" value="1"/>
</dbReference>
<feature type="domain" description="HD" evidence="1">
    <location>
        <begin position="27"/>
        <end position="135"/>
    </location>
</feature>
<evidence type="ECO:0000313" key="2">
    <source>
        <dbReference type="EMBL" id="SET17960.1"/>
    </source>
</evidence>
<evidence type="ECO:0000259" key="1">
    <source>
        <dbReference type="PROSITE" id="PS51831"/>
    </source>
</evidence>
<dbReference type="RefSeq" id="WP_092352034.1">
    <property type="nucleotide sequence ID" value="NZ_CAMJBU010000168.1"/>
</dbReference>
<dbReference type="AlphaFoldDB" id="A0A1I0CEG7"/>
<organism evidence="2 3">
    <name type="scientific">Thomasclavelia cocleata</name>
    <dbReference type="NCBI Taxonomy" id="69824"/>
    <lineage>
        <taxon>Bacteria</taxon>
        <taxon>Bacillati</taxon>
        <taxon>Bacillota</taxon>
        <taxon>Erysipelotrichia</taxon>
        <taxon>Erysipelotrichales</taxon>
        <taxon>Coprobacillaceae</taxon>
        <taxon>Thomasclavelia</taxon>
    </lineage>
</organism>